<proteinExistence type="predicted"/>
<sequence>MKRSSKISSTTSSYPVQRRVVLTPAPNTQCEKRFSPAVHPCSAFDCSCLKKRLPWYKKALFFNVAKTRRMMCHARYPETPNAPVLGVPSSICKEIDYVRQ</sequence>
<accession>A0A545V896</accession>
<evidence type="ECO:0000313" key="1">
    <source>
        <dbReference type="EMBL" id="TQV97948.1"/>
    </source>
</evidence>
<dbReference type="AlphaFoldDB" id="A0A545V896"/>
<protein>
    <submittedName>
        <fullName evidence="1">Uncharacterized protein</fullName>
    </submittedName>
</protein>
<keyword evidence="2" id="KW-1185">Reference proteome</keyword>
<reference evidence="1 2" key="1">
    <citation type="journal article" date="2019" name="Appl. Microbiol. Biotechnol.">
        <title>Genome sequence of Isaria javanica and comparative genome analysis insights into family S53 peptidase evolution in fungal entomopathogens.</title>
        <authorList>
            <person name="Lin R."/>
            <person name="Zhang X."/>
            <person name="Xin B."/>
            <person name="Zou M."/>
            <person name="Gao Y."/>
            <person name="Qin F."/>
            <person name="Hu Q."/>
            <person name="Xie B."/>
            <person name="Cheng X."/>
        </authorList>
    </citation>
    <scope>NUCLEOTIDE SEQUENCE [LARGE SCALE GENOMIC DNA]</scope>
    <source>
        <strain evidence="1 2">IJ1G</strain>
    </source>
</reference>
<dbReference type="EMBL" id="SPUK01000004">
    <property type="protein sequence ID" value="TQV97948.1"/>
    <property type="molecule type" value="Genomic_DNA"/>
</dbReference>
<evidence type="ECO:0000313" key="2">
    <source>
        <dbReference type="Proteomes" id="UP000315783"/>
    </source>
</evidence>
<name>A0A545V896_9HYPO</name>
<gene>
    <name evidence="1" type="ORF">IF1G_03691</name>
</gene>
<organism evidence="1 2">
    <name type="scientific">Cordyceps javanica</name>
    <dbReference type="NCBI Taxonomy" id="43265"/>
    <lineage>
        <taxon>Eukaryota</taxon>
        <taxon>Fungi</taxon>
        <taxon>Dikarya</taxon>
        <taxon>Ascomycota</taxon>
        <taxon>Pezizomycotina</taxon>
        <taxon>Sordariomycetes</taxon>
        <taxon>Hypocreomycetidae</taxon>
        <taxon>Hypocreales</taxon>
        <taxon>Cordycipitaceae</taxon>
        <taxon>Cordyceps</taxon>
    </lineage>
</organism>
<comment type="caution">
    <text evidence="1">The sequence shown here is derived from an EMBL/GenBank/DDBJ whole genome shotgun (WGS) entry which is preliminary data.</text>
</comment>
<dbReference type="Proteomes" id="UP000315783">
    <property type="component" value="Unassembled WGS sequence"/>
</dbReference>